<dbReference type="Pfam" id="PF04073">
    <property type="entry name" value="tRNA_edit"/>
    <property type="match status" value="1"/>
</dbReference>
<protein>
    <submittedName>
        <fullName evidence="3">Ala-tRNA(Pro) deacylase</fullName>
    </submittedName>
</protein>
<dbReference type="InterPro" id="IPR040285">
    <property type="entry name" value="ProX/PRXD1"/>
</dbReference>
<evidence type="ECO:0000256" key="1">
    <source>
        <dbReference type="ARBA" id="ARBA00010201"/>
    </source>
</evidence>
<dbReference type="PANTHER" id="PTHR31423">
    <property type="entry name" value="YBAK DOMAIN-CONTAINING PROTEIN"/>
    <property type="match status" value="1"/>
</dbReference>
<dbReference type="GO" id="GO:0002161">
    <property type="term" value="F:aminoacyl-tRNA deacylase activity"/>
    <property type="evidence" value="ECO:0007669"/>
    <property type="project" value="InterPro"/>
</dbReference>
<comment type="similarity">
    <text evidence="1">Belongs to the PRORSD1 family.</text>
</comment>
<keyword evidence="4" id="KW-1185">Reference proteome</keyword>
<dbReference type="RefSeq" id="WP_109733906.1">
    <property type="nucleotide sequence ID" value="NZ_BAAACK010000028.1"/>
</dbReference>
<dbReference type="EMBL" id="QGDL01000024">
    <property type="protein sequence ID" value="PWJ19044.1"/>
    <property type="molecule type" value="Genomic_DNA"/>
</dbReference>
<evidence type="ECO:0000313" key="3">
    <source>
        <dbReference type="EMBL" id="PWJ19044.1"/>
    </source>
</evidence>
<organism evidence="3 4">
    <name type="scientific">Faecalicatena orotica</name>
    <dbReference type="NCBI Taxonomy" id="1544"/>
    <lineage>
        <taxon>Bacteria</taxon>
        <taxon>Bacillati</taxon>
        <taxon>Bacillota</taxon>
        <taxon>Clostridia</taxon>
        <taxon>Lachnospirales</taxon>
        <taxon>Lachnospiraceae</taxon>
        <taxon>Faecalicatena</taxon>
    </lineage>
</organism>
<dbReference type="InterPro" id="IPR036754">
    <property type="entry name" value="YbaK/aa-tRNA-synt-asso_dom_sf"/>
</dbReference>
<evidence type="ECO:0000259" key="2">
    <source>
        <dbReference type="Pfam" id="PF04073"/>
    </source>
</evidence>
<gene>
    <name evidence="3" type="ORF">A8806_1246</name>
</gene>
<dbReference type="AlphaFoldDB" id="A0A2Y9BKY0"/>
<dbReference type="Proteomes" id="UP000245845">
    <property type="component" value="Unassembled WGS sequence"/>
</dbReference>
<name>A0A2Y9BKY0_9FIRM</name>
<proteinExistence type="inferred from homology"/>
<evidence type="ECO:0000313" key="4">
    <source>
        <dbReference type="Proteomes" id="UP000245845"/>
    </source>
</evidence>
<comment type="caution">
    <text evidence="3">The sequence shown here is derived from an EMBL/GenBank/DDBJ whole genome shotgun (WGS) entry which is preliminary data.</text>
</comment>
<dbReference type="InterPro" id="IPR007214">
    <property type="entry name" value="YbaK/aa-tRNA-synth-assoc-dom"/>
</dbReference>
<dbReference type="Gene3D" id="3.90.960.10">
    <property type="entry name" value="YbaK/aminoacyl-tRNA synthetase-associated domain"/>
    <property type="match status" value="1"/>
</dbReference>
<reference evidence="3 4" key="1">
    <citation type="submission" date="2018-05" db="EMBL/GenBank/DDBJ databases">
        <title>The Hungate 1000. A catalogue of reference genomes from the rumen microbiome.</title>
        <authorList>
            <person name="Kelly W."/>
        </authorList>
    </citation>
    <scope>NUCLEOTIDE SEQUENCE [LARGE SCALE GENOMIC DNA]</scope>
    <source>
        <strain evidence="3 4">NLAE-zl-C242</strain>
    </source>
</reference>
<dbReference type="OrthoDB" id="9798587at2"/>
<dbReference type="PANTHER" id="PTHR31423:SF3">
    <property type="entry name" value="PROLYL-TRNA SYNTHETASE ASSOCIATED DOMAIN-CONTAINING PROTEIN 1-RELATED"/>
    <property type="match status" value="1"/>
</dbReference>
<sequence length="183" mass="21108">MDEIFVSKDHFTSKPDCTGRLEKEIRVYDALDKLGIPYEGVDHDVAPTIEACQAIEKELGIMPCKNLFLRNRQKTTFFLLLMPGEKKFYTKDLSSQLGISRLSFAEPEFMEKYLDITPGSVSVLGLMNDKDWYVDLLVDKELLNQEYIGCHPCINTSSLKIKTDDILKKFLKYTGHRYRVVEL</sequence>
<accession>A0A2Y9BKY0</accession>
<dbReference type="SUPFAM" id="SSF55826">
    <property type="entry name" value="YbaK/ProRS associated domain"/>
    <property type="match status" value="1"/>
</dbReference>
<feature type="domain" description="YbaK/aminoacyl-tRNA synthetase-associated" evidence="2">
    <location>
        <begin position="46"/>
        <end position="168"/>
    </location>
</feature>
<dbReference type="CDD" id="cd04335">
    <property type="entry name" value="PrdX_deacylase"/>
    <property type="match status" value="1"/>
</dbReference>